<dbReference type="PANTHER" id="PTHR47894:SF4">
    <property type="entry name" value="HTH-TYPE TRANSCRIPTIONAL REGULATOR GADX"/>
    <property type="match status" value="1"/>
</dbReference>
<evidence type="ECO:0000256" key="2">
    <source>
        <dbReference type="ARBA" id="ARBA00023125"/>
    </source>
</evidence>
<dbReference type="SMART" id="SM00342">
    <property type="entry name" value="HTH_ARAC"/>
    <property type="match status" value="1"/>
</dbReference>
<dbReference type="GO" id="GO:0005829">
    <property type="term" value="C:cytosol"/>
    <property type="evidence" value="ECO:0007669"/>
    <property type="project" value="TreeGrafter"/>
</dbReference>
<organism evidence="5 6">
    <name type="scientific">Amorphus orientalis</name>
    <dbReference type="NCBI Taxonomy" id="649198"/>
    <lineage>
        <taxon>Bacteria</taxon>
        <taxon>Pseudomonadati</taxon>
        <taxon>Pseudomonadota</taxon>
        <taxon>Alphaproteobacteria</taxon>
        <taxon>Hyphomicrobiales</taxon>
        <taxon>Amorphaceae</taxon>
        <taxon>Amorphus</taxon>
    </lineage>
</organism>
<dbReference type="Pfam" id="PF12625">
    <property type="entry name" value="Arabinose_bd"/>
    <property type="match status" value="1"/>
</dbReference>
<dbReference type="InterPro" id="IPR009057">
    <property type="entry name" value="Homeodomain-like_sf"/>
</dbReference>
<dbReference type="Pfam" id="PF12833">
    <property type="entry name" value="HTH_18"/>
    <property type="match status" value="1"/>
</dbReference>
<gene>
    <name evidence="5" type="ORF">J2S73_002577</name>
</gene>
<dbReference type="SUPFAM" id="SSF46689">
    <property type="entry name" value="Homeodomain-like"/>
    <property type="match status" value="1"/>
</dbReference>
<reference evidence="5" key="1">
    <citation type="submission" date="2023-07" db="EMBL/GenBank/DDBJ databases">
        <title>Genomic Encyclopedia of Type Strains, Phase IV (KMG-IV): sequencing the most valuable type-strain genomes for metagenomic binning, comparative biology and taxonomic classification.</title>
        <authorList>
            <person name="Goeker M."/>
        </authorList>
    </citation>
    <scope>NUCLEOTIDE SEQUENCE</scope>
    <source>
        <strain evidence="5">DSM 21202</strain>
    </source>
</reference>
<dbReference type="GO" id="GO:0000976">
    <property type="term" value="F:transcription cis-regulatory region binding"/>
    <property type="evidence" value="ECO:0007669"/>
    <property type="project" value="TreeGrafter"/>
</dbReference>
<evidence type="ECO:0000259" key="4">
    <source>
        <dbReference type="PROSITE" id="PS01124"/>
    </source>
</evidence>
<dbReference type="InterPro" id="IPR032687">
    <property type="entry name" value="AraC-type_N"/>
</dbReference>
<sequence>MDFRGSIALARASGLGPLPRIFGERTSERQLWRALEQAGLPVDIVSDPNLPIPTYAMVGLFERCARLLGDRTFGLDVGFAMETDWGYGTWGQYGWRSATLGEAIQRYNRTVWAHTVGGGIDLLQHQNSWLWRSFGPSFSRSSIQHADHLLGPMIIVARRYLGKDWMPEWVEVSYPRDPQAHLLEDRLQVPILFDRRGTGIAIRSEDLQAGPFRHALLSADDLPLRAVLAEGVLQAAEEPARSLSAIVALRLLDGHTDIEGTARLVGIGVQGLQRRLRERGYTYREIVEAARRERAMSLLRETDLSVLEIALTLGYQDHASFTRAFRHWVGCAPTAYRFRYRPTRKAG</sequence>
<dbReference type="PANTHER" id="PTHR47894">
    <property type="entry name" value="HTH-TYPE TRANSCRIPTIONAL REGULATOR GADX"/>
    <property type="match status" value="1"/>
</dbReference>
<protein>
    <submittedName>
        <fullName evidence="5">AraC-like DNA-binding protein</fullName>
    </submittedName>
</protein>
<dbReference type="AlphaFoldDB" id="A0AAE3VQR0"/>
<dbReference type="PRINTS" id="PR00032">
    <property type="entry name" value="HTHARAC"/>
</dbReference>
<evidence type="ECO:0000256" key="1">
    <source>
        <dbReference type="ARBA" id="ARBA00023015"/>
    </source>
</evidence>
<dbReference type="GO" id="GO:0003700">
    <property type="term" value="F:DNA-binding transcription factor activity"/>
    <property type="evidence" value="ECO:0007669"/>
    <property type="project" value="InterPro"/>
</dbReference>
<evidence type="ECO:0000313" key="6">
    <source>
        <dbReference type="Proteomes" id="UP001229244"/>
    </source>
</evidence>
<keyword evidence="6" id="KW-1185">Reference proteome</keyword>
<dbReference type="Gene3D" id="1.10.10.60">
    <property type="entry name" value="Homeodomain-like"/>
    <property type="match status" value="1"/>
</dbReference>
<keyword evidence="1" id="KW-0805">Transcription regulation</keyword>
<proteinExistence type="predicted"/>
<dbReference type="InterPro" id="IPR020449">
    <property type="entry name" value="Tscrpt_reg_AraC-type_HTH"/>
</dbReference>
<keyword evidence="2 5" id="KW-0238">DNA-binding</keyword>
<dbReference type="PROSITE" id="PS01124">
    <property type="entry name" value="HTH_ARAC_FAMILY_2"/>
    <property type="match status" value="1"/>
</dbReference>
<dbReference type="RefSeq" id="WP_306885946.1">
    <property type="nucleotide sequence ID" value="NZ_JAUSUL010000002.1"/>
</dbReference>
<evidence type="ECO:0000313" key="5">
    <source>
        <dbReference type="EMBL" id="MDQ0316120.1"/>
    </source>
</evidence>
<accession>A0AAE3VQR0</accession>
<feature type="domain" description="HTH araC/xylS-type" evidence="4">
    <location>
        <begin position="241"/>
        <end position="339"/>
    </location>
</feature>
<dbReference type="EMBL" id="JAUSUL010000002">
    <property type="protein sequence ID" value="MDQ0316120.1"/>
    <property type="molecule type" value="Genomic_DNA"/>
</dbReference>
<dbReference type="Proteomes" id="UP001229244">
    <property type="component" value="Unassembled WGS sequence"/>
</dbReference>
<keyword evidence="3" id="KW-0804">Transcription</keyword>
<comment type="caution">
    <text evidence="5">The sequence shown here is derived from an EMBL/GenBank/DDBJ whole genome shotgun (WGS) entry which is preliminary data.</text>
</comment>
<dbReference type="InterPro" id="IPR018060">
    <property type="entry name" value="HTH_AraC"/>
</dbReference>
<name>A0AAE3VQR0_9HYPH</name>
<evidence type="ECO:0000256" key="3">
    <source>
        <dbReference type="ARBA" id="ARBA00023163"/>
    </source>
</evidence>